<keyword evidence="6" id="KW-1185">Reference proteome</keyword>
<feature type="domain" description="SUF system FeS cluster assembly SufBD N-terminal" evidence="4">
    <location>
        <begin position="12"/>
        <end position="166"/>
    </location>
</feature>
<sequence length="453" mass="50568">MTLPAEVIEPLRRRTDVLAENAPAWLAGLRRKALERFVACGFPSPREEEWRYTNAPPIERKRFPVAAESGHVDVAWVQQRLLADCWHLVFIDGHFHRDLSHPALAGDVILCDLDAALRRHPDQVSRILGQAVDEDHGFIAYNTALFHGGMLLWLESGVELEHPVQILHIQTQPAAAPTRHLIRLEAGARATVIESYAAVEAGLTAHVTEAVLAENATLDHVKIQEEHDRAFHFGGFYVDQADGARCRQIHFALGALLARSDIHARLGRGCETRFDGLHWADGRRHLDSHTRLVHARPDGVSREAYKAIAEQRGRSVFQGRIVVEPGAQRTDAAMNNRNLLLSDDAEIDTKPQLEIYADDVKCAHGVTVGQLDPDALFYLETRGIDQAAARQLLLYGFVNELIEQVGIAPLRAYLHRQLDDRFNRIEIDDLSHSPADSAAGADRNDAIERDEDT</sequence>
<dbReference type="Pfam" id="PF19295">
    <property type="entry name" value="SufBD_N"/>
    <property type="match status" value="1"/>
</dbReference>
<dbReference type="InterPro" id="IPR055346">
    <property type="entry name" value="Fe-S_cluster_assembly_SufBD"/>
</dbReference>
<dbReference type="NCBIfam" id="TIGR01981">
    <property type="entry name" value="sufD"/>
    <property type="match status" value="1"/>
</dbReference>
<evidence type="ECO:0000256" key="1">
    <source>
        <dbReference type="ARBA" id="ARBA00043967"/>
    </source>
</evidence>
<dbReference type="KEGG" id="meiy:MIN45_P1599"/>
<proteinExistence type="inferred from homology"/>
<dbReference type="GO" id="GO:0016226">
    <property type="term" value="P:iron-sulfur cluster assembly"/>
    <property type="evidence" value="ECO:0007669"/>
    <property type="project" value="InterPro"/>
</dbReference>
<comment type="similarity">
    <text evidence="1">Belongs to the iron-sulfur cluster assembly SufBD family.</text>
</comment>
<dbReference type="Proteomes" id="UP001321450">
    <property type="component" value="Chromosome"/>
</dbReference>
<dbReference type="PANTHER" id="PTHR43575">
    <property type="entry name" value="PROTEIN ABCI7, CHLOROPLASTIC"/>
    <property type="match status" value="1"/>
</dbReference>
<name>A0AAU9D2L5_9GAMM</name>
<feature type="region of interest" description="Disordered" evidence="2">
    <location>
        <begin position="433"/>
        <end position="453"/>
    </location>
</feature>
<dbReference type="InterPro" id="IPR000825">
    <property type="entry name" value="SUF_FeS_clus_asmbl_SufBD_core"/>
</dbReference>
<dbReference type="Pfam" id="PF01458">
    <property type="entry name" value="SUFBD_core"/>
    <property type="match status" value="1"/>
</dbReference>
<evidence type="ECO:0000259" key="3">
    <source>
        <dbReference type="Pfam" id="PF01458"/>
    </source>
</evidence>
<reference evidence="6" key="1">
    <citation type="journal article" date="2024" name="Int. J. Syst. Evol. Microbiol.">
        <title>Methylomarinovum tepidoasis sp. nov., a moderately thermophilic methanotroph of the family Methylothermaceae isolated from a deep-sea hydrothermal field.</title>
        <authorList>
            <person name="Hirayama H."/>
            <person name="Takaki Y."/>
            <person name="Abe M."/>
            <person name="Miyazaki M."/>
            <person name="Uematsu K."/>
            <person name="Matsui Y."/>
            <person name="Takai K."/>
        </authorList>
    </citation>
    <scope>NUCLEOTIDE SEQUENCE [LARGE SCALE GENOMIC DNA]</scope>
    <source>
        <strain evidence="6">IN45</strain>
    </source>
</reference>
<organism evidence="5 6">
    <name type="scientific">Methylomarinovum tepidoasis</name>
    <dbReference type="NCBI Taxonomy" id="2840183"/>
    <lineage>
        <taxon>Bacteria</taxon>
        <taxon>Pseudomonadati</taxon>
        <taxon>Pseudomonadota</taxon>
        <taxon>Gammaproteobacteria</taxon>
        <taxon>Methylococcales</taxon>
        <taxon>Methylothermaceae</taxon>
        <taxon>Methylomarinovum</taxon>
    </lineage>
</organism>
<protein>
    <submittedName>
        <fullName evidence="5">Fe-S cluster assembly protein SufD</fullName>
    </submittedName>
</protein>
<gene>
    <name evidence="5" type="ORF">MIN45_P1599</name>
</gene>
<dbReference type="InterPro" id="IPR045595">
    <property type="entry name" value="SufBD_N"/>
</dbReference>
<dbReference type="InterPro" id="IPR011542">
    <property type="entry name" value="SUF_FeS_clus_asmbl_SufD"/>
</dbReference>
<dbReference type="AlphaFoldDB" id="A0AAU9D2L5"/>
<dbReference type="InterPro" id="IPR037284">
    <property type="entry name" value="SUF_FeS_clus_asmbl_SufBD_sf"/>
</dbReference>
<evidence type="ECO:0000313" key="5">
    <source>
        <dbReference type="EMBL" id="BCX89229.1"/>
    </source>
</evidence>
<evidence type="ECO:0000256" key="2">
    <source>
        <dbReference type="SAM" id="MobiDB-lite"/>
    </source>
</evidence>
<accession>A0AAU9D2L5</accession>
<dbReference type="SUPFAM" id="SSF101960">
    <property type="entry name" value="Stabilizer of iron transporter SufD"/>
    <property type="match status" value="1"/>
</dbReference>
<dbReference type="EMBL" id="AP024718">
    <property type="protein sequence ID" value="BCX89229.1"/>
    <property type="molecule type" value="Genomic_DNA"/>
</dbReference>
<feature type="domain" description="SUF system FeS cluster assembly SufBD core" evidence="3">
    <location>
        <begin position="172"/>
        <end position="397"/>
    </location>
</feature>
<evidence type="ECO:0000313" key="6">
    <source>
        <dbReference type="Proteomes" id="UP001321450"/>
    </source>
</evidence>
<dbReference type="RefSeq" id="WP_286291520.1">
    <property type="nucleotide sequence ID" value="NZ_AP024718.1"/>
</dbReference>
<evidence type="ECO:0000259" key="4">
    <source>
        <dbReference type="Pfam" id="PF19295"/>
    </source>
</evidence>
<dbReference type="PANTHER" id="PTHR43575:SF1">
    <property type="entry name" value="PROTEIN ABCI7, CHLOROPLASTIC"/>
    <property type="match status" value="1"/>
</dbReference>